<comment type="caution">
    <text evidence="2">The sequence shown here is derived from an EMBL/GenBank/DDBJ whole genome shotgun (WGS) entry which is preliminary data.</text>
</comment>
<keyword evidence="3" id="KW-1185">Reference proteome</keyword>
<protein>
    <submittedName>
        <fullName evidence="2">Uncharacterized protein</fullName>
    </submittedName>
</protein>
<dbReference type="Proteomes" id="UP001482620">
    <property type="component" value="Unassembled WGS sequence"/>
</dbReference>
<feature type="compositionally biased region" description="Basic and acidic residues" evidence="1">
    <location>
        <begin position="247"/>
        <end position="263"/>
    </location>
</feature>
<organism evidence="2 3">
    <name type="scientific">Ilyodon furcidens</name>
    <name type="common">goldbreast splitfin</name>
    <dbReference type="NCBI Taxonomy" id="33524"/>
    <lineage>
        <taxon>Eukaryota</taxon>
        <taxon>Metazoa</taxon>
        <taxon>Chordata</taxon>
        <taxon>Craniata</taxon>
        <taxon>Vertebrata</taxon>
        <taxon>Euteleostomi</taxon>
        <taxon>Actinopterygii</taxon>
        <taxon>Neopterygii</taxon>
        <taxon>Teleostei</taxon>
        <taxon>Neoteleostei</taxon>
        <taxon>Acanthomorphata</taxon>
        <taxon>Ovalentaria</taxon>
        <taxon>Atherinomorphae</taxon>
        <taxon>Cyprinodontiformes</taxon>
        <taxon>Goodeidae</taxon>
        <taxon>Ilyodon</taxon>
    </lineage>
</organism>
<name>A0ABV0SIZ6_9TELE</name>
<feature type="region of interest" description="Disordered" evidence="1">
    <location>
        <begin position="170"/>
        <end position="193"/>
    </location>
</feature>
<evidence type="ECO:0000256" key="1">
    <source>
        <dbReference type="SAM" id="MobiDB-lite"/>
    </source>
</evidence>
<feature type="region of interest" description="Disordered" evidence="1">
    <location>
        <begin position="232"/>
        <end position="263"/>
    </location>
</feature>
<accession>A0ABV0SIZ6</accession>
<gene>
    <name evidence="2" type="ORF">ILYODFUR_002100</name>
</gene>
<feature type="region of interest" description="Disordered" evidence="1">
    <location>
        <begin position="17"/>
        <end position="155"/>
    </location>
</feature>
<proteinExistence type="predicted"/>
<evidence type="ECO:0000313" key="3">
    <source>
        <dbReference type="Proteomes" id="UP001482620"/>
    </source>
</evidence>
<feature type="compositionally biased region" description="Basic and acidic residues" evidence="1">
    <location>
        <begin position="80"/>
        <end position="89"/>
    </location>
</feature>
<sequence length="263" mass="27707">MTSNIFSVKHEINHAFSSHSTEASAKARPPSPPASTSISTVLSGNVKPSAASSPKEEPNGLEESTPRAPAKRPHSPTQEDLAKRHKDADVVSSDDSTFKEPYPPSSDCSPHGEAPSTPPLCGSKAKPIPTIDTSRTQRLPSMELPDASSPLPASNSCRVVKNSIKLALNRHSITPPKPPVFEGTLASDAPAASEEKGMSIPVIGSKHVAPKHTVPPVGSSIPTLVSRVVDPLNGAASKRPHSPSVEEQAKRLKETEKARIHIA</sequence>
<dbReference type="EMBL" id="JAHRIQ010000096">
    <property type="protein sequence ID" value="MEQ2220121.1"/>
    <property type="molecule type" value="Genomic_DNA"/>
</dbReference>
<reference evidence="2 3" key="1">
    <citation type="submission" date="2021-06" db="EMBL/GenBank/DDBJ databases">
        <authorList>
            <person name="Palmer J.M."/>
        </authorList>
    </citation>
    <scope>NUCLEOTIDE SEQUENCE [LARGE SCALE GENOMIC DNA]</scope>
    <source>
        <strain evidence="3">if_2019</strain>
        <tissue evidence="2">Muscle</tissue>
    </source>
</reference>
<evidence type="ECO:0000313" key="2">
    <source>
        <dbReference type="EMBL" id="MEQ2220121.1"/>
    </source>
</evidence>